<proteinExistence type="predicted"/>
<feature type="compositionally biased region" description="Polar residues" evidence="1">
    <location>
        <begin position="111"/>
        <end position="125"/>
    </location>
</feature>
<evidence type="ECO:0000313" key="2">
    <source>
        <dbReference type="EMBL" id="GMG47684.1"/>
    </source>
</evidence>
<gene>
    <name evidence="2" type="ORF">Aory05_000640400</name>
</gene>
<comment type="caution">
    <text evidence="2">The sequence shown here is derived from an EMBL/GenBank/DDBJ whole genome shotgun (WGS) entry which is preliminary data.</text>
</comment>
<feature type="region of interest" description="Disordered" evidence="1">
    <location>
        <begin position="103"/>
        <end position="125"/>
    </location>
</feature>
<organism evidence="2 3">
    <name type="scientific">Aspergillus oryzae var. brunneus</name>
    <dbReference type="NCBI Taxonomy" id="332754"/>
    <lineage>
        <taxon>Eukaryota</taxon>
        <taxon>Fungi</taxon>
        <taxon>Dikarya</taxon>
        <taxon>Ascomycota</taxon>
        <taxon>Pezizomycotina</taxon>
        <taxon>Eurotiomycetes</taxon>
        <taxon>Eurotiomycetidae</taxon>
        <taxon>Eurotiales</taxon>
        <taxon>Aspergillaceae</taxon>
        <taxon>Aspergillus</taxon>
        <taxon>Aspergillus subgen. Circumdati</taxon>
    </lineage>
</organism>
<dbReference type="Proteomes" id="UP001165189">
    <property type="component" value="Unassembled WGS sequence"/>
</dbReference>
<reference evidence="2" key="1">
    <citation type="submission" date="2023-04" db="EMBL/GenBank/DDBJ databases">
        <title>Aspergillus oryzae var. brunneus NBRC 4377.</title>
        <authorList>
            <person name="Ichikawa N."/>
            <person name="Sato H."/>
            <person name="Tonouchi N."/>
        </authorList>
    </citation>
    <scope>NUCLEOTIDE SEQUENCE</scope>
    <source>
        <strain evidence="2">NBRC 4377</strain>
    </source>
</reference>
<accession>A0ABQ6KYK7</accession>
<feature type="compositionally biased region" description="Basic and acidic residues" evidence="1">
    <location>
        <begin position="212"/>
        <end position="241"/>
    </location>
</feature>
<evidence type="ECO:0000313" key="3">
    <source>
        <dbReference type="Proteomes" id="UP001165189"/>
    </source>
</evidence>
<dbReference type="EMBL" id="BSYB01000024">
    <property type="protein sequence ID" value="GMG47684.1"/>
    <property type="molecule type" value="Genomic_DNA"/>
</dbReference>
<sequence>MVRAALGARTIGSGDLRPELSNISYVRVSGVLARASAETNSWFCPNLILKNSAQPRNIPGRANRIKFQNPTKDKRITEKPWLGSLQVLRRQVRLIVDFDENHREEDDVANDDQNQGNPSPLQLQDSSNATVCLARRDGADTGCIRRQVGTVGAGIGGVKDGLHVDMDTVSHCSELQDQRCSGESRDRRPVILGPVLDVDMAHIAKAEGYPGQDEHDRYADTRDTPTADESPPHELVAEDHFPADLEMKCKGTDKTCDD</sequence>
<protein>
    <submittedName>
        <fullName evidence="2">Unnamed protein product</fullName>
    </submittedName>
</protein>
<name>A0ABQ6KYK7_ASPOZ</name>
<feature type="region of interest" description="Disordered" evidence="1">
    <location>
        <begin position="207"/>
        <end position="241"/>
    </location>
</feature>
<evidence type="ECO:0000256" key="1">
    <source>
        <dbReference type="SAM" id="MobiDB-lite"/>
    </source>
</evidence>
<keyword evidence="3" id="KW-1185">Reference proteome</keyword>